<dbReference type="EMBL" id="JABBYC010000024">
    <property type="protein sequence ID" value="MBL0887244.1"/>
    <property type="molecule type" value="Genomic_DNA"/>
</dbReference>
<sequence length="156" mass="16845">MTAPPATLRIVAAVVVGTDGRHLLARKRGTTSYMQVGGKIEPGEEPVPALLREFEEEVGLALLPTRVEPLGRFSAPAANEPDHRVDAHAFVVRLEPGEHPRAQAELEELRWIDPATPTTPRLPHPIAPLSLDLLTAWHEKAVSAEVGASDGGQPER</sequence>
<keyword evidence="5" id="KW-1185">Reference proteome</keyword>
<comment type="cofactor">
    <cofactor evidence="1">
        <name>Mg(2+)</name>
        <dbReference type="ChEBI" id="CHEBI:18420"/>
    </cofactor>
</comment>
<gene>
    <name evidence="4" type="ORF">HGK34_13325</name>
</gene>
<dbReference type="InterPro" id="IPR015797">
    <property type="entry name" value="NUDIX_hydrolase-like_dom_sf"/>
</dbReference>
<keyword evidence="2" id="KW-0378">Hydrolase</keyword>
<dbReference type="PANTHER" id="PTHR43046:SF2">
    <property type="entry name" value="8-OXO-DGTP DIPHOSPHATASE-RELATED"/>
    <property type="match status" value="1"/>
</dbReference>
<dbReference type="PANTHER" id="PTHR43046">
    <property type="entry name" value="GDP-MANNOSE MANNOSYL HYDROLASE"/>
    <property type="match status" value="1"/>
</dbReference>
<dbReference type="InterPro" id="IPR000086">
    <property type="entry name" value="NUDIX_hydrolase_dom"/>
</dbReference>
<evidence type="ECO:0000256" key="1">
    <source>
        <dbReference type="ARBA" id="ARBA00001946"/>
    </source>
</evidence>
<protein>
    <submittedName>
        <fullName evidence="4">NUDIX domain-containing protein</fullName>
    </submittedName>
</protein>
<accession>A0ABS1LMJ0</accession>
<comment type="caution">
    <text evidence="4">The sequence shown here is derived from an EMBL/GenBank/DDBJ whole genome shotgun (WGS) entry which is preliminary data.</text>
</comment>
<dbReference type="PROSITE" id="PS00893">
    <property type="entry name" value="NUDIX_BOX"/>
    <property type="match status" value="1"/>
</dbReference>
<dbReference type="Pfam" id="PF00293">
    <property type="entry name" value="NUDIX"/>
    <property type="match status" value="1"/>
</dbReference>
<evidence type="ECO:0000313" key="4">
    <source>
        <dbReference type="EMBL" id="MBL0887244.1"/>
    </source>
</evidence>
<evidence type="ECO:0000259" key="3">
    <source>
        <dbReference type="PROSITE" id="PS51462"/>
    </source>
</evidence>
<reference evidence="4 5" key="1">
    <citation type="journal article" date="2021" name="Arch. Microbiol.">
        <title>Myceligenerans indicum sp. nov., an actinobacterium isolated from mangrove sediment of Sundarbans, India.</title>
        <authorList>
            <person name="Asha K."/>
            <person name="Bhadury P."/>
        </authorList>
    </citation>
    <scope>NUCLEOTIDE SEQUENCE [LARGE SCALE GENOMIC DNA]</scope>
    <source>
        <strain evidence="4 5">I2</strain>
    </source>
</reference>
<dbReference type="SUPFAM" id="SSF55811">
    <property type="entry name" value="Nudix"/>
    <property type="match status" value="1"/>
</dbReference>
<organism evidence="4 5">
    <name type="scientific">Myceligenerans indicum</name>
    <dbReference type="NCBI Taxonomy" id="2593663"/>
    <lineage>
        <taxon>Bacteria</taxon>
        <taxon>Bacillati</taxon>
        <taxon>Actinomycetota</taxon>
        <taxon>Actinomycetes</taxon>
        <taxon>Micrococcales</taxon>
        <taxon>Promicromonosporaceae</taxon>
        <taxon>Myceligenerans</taxon>
    </lineage>
</organism>
<name>A0ABS1LMJ0_9MICO</name>
<proteinExistence type="predicted"/>
<dbReference type="Gene3D" id="3.90.79.10">
    <property type="entry name" value="Nucleoside Triphosphate Pyrophosphohydrolase"/>
    <property type="match status" value="1"/>
</dbReference>
<dbReference type="RefSeq" id="WP_307815948.1">
    <property type="nucleotide sequence ID" value="NZ_JABBYC010000024.1"/>
</dbReference>
<dbReference type="InterPro" id="IPR020084">
    <property type="entry name" value="NUDIX_hydrolase_CS"/>
</dbReference>
<evidence type="ECO:0000256" key="2">
    <source>
        <dbReference type="ARBA" id="ARBA00022801"/>
    </source>
</evidence>
<dbReference type="Proteomes" id="UP000675409">
    <property type="component" value="Unassembled WGS sequence"/>
</dbReference>
<dbReference type="CDD" id="cd04690">
    <property type="entry name" value="NUDIX_Hydrolase"/>
    <property type="match status" value="1"/>
</dbReference>
<feature type="domain" description="Nudix hydrolase" evidence="3">
    <location>
        <begin position="7"/>
        <end position="135"/>
    </location>
</feature>
<evidence type="ECO:0000313" key="5">
    <source>
        <dbReference type="Proteomes" id="UP000675409"/>
    </source>
</evidence>
<dbReference type="PROSITE" id="PS51462">
    <property type="entry name" value="NUDIX"/>
    <property type="match status" value="1"/>
</dbReference>